<dbReference type="Gene3D" id="3.40.50.300">
    <property type="entry name" value="P-loop containing nucleotide triphosphate hydrolases"/>
    <property type="match status" value="2"/>
</dbReference>
<sequence>MLTQLTIKNYALIEELETSFESGFSTITGETGAGKSILLDALSLVLGKRADSSSLRDKDKKCVVEAEFSIEDYQLKSFFSENELDFEIQTLLRREILPSGKSRAFINDSPVTLNVLSELGGRLVDIHSQHQTLLLTDNQFQMKVLDAYANNGKLLSDFESKLSQFKKEKRELDLLLAQQETAKKELDYNSFLLEELQAANLKPGIQELLEQEYDQLNNVEIILEQLALGNQLSQEENHGILVQILQLKQALTKIAGLNKDYEAILERVNSVTIEFDDIASDLERLGEGVEPDPQRLEQVNSQLSLLHDLLKKHQTTSIEELIEIKRDLEKKVDHSLNIDSKIEAKSNSVANQEEELNKISISIRKARREIIPTLGRSLESELANLGMSAAKFNIELNESPEFRQNGKDDLSFLFAANKGSDFGELKKVASGGELSRIMLVIKSILAEYDKLPTLMFDEIDTGVSGEISGRMGAIMKKMGKSMQVFSITHLPQVAAQGKQQYKVFKEEDSNSTSTYLKLLKEEERITELAEMLGGSQFSATAINHAKELLTSNS</sequence>
<dbReference type="NCBIfam" id="TIGR00634">
    <property type="entry name" value="recN"/>
    <property type="match status" value="1"/>
</dbReference>
<dbReference type="SUPFAM" id="SSF52540">
    <property type="entry name" value="P-loop containing nucleoside triphosphate hydrolases"/>
    <property type="match status" value="2"/>
</dbReference>
<evidence type="ECO:0000256" key="2">
    <source>
        <dbReference type="ARBA" id="ARBA00009441"/>
    </source>
</evidence>
<dbReference type="CDD" id="cd03241">
    <property type="entry name" value="ABC_RecN"/>
    <property type="match status" value="2"/>
</dbReference>
<evidence type="ECO:0000256" key="3">
    <source>
        <dbReference type="ARBA" id="ARBA00021315"/>
    </source>
</evidence>
<dbReference type="PANTHER" id="PTHR11059:SF0">
    <property type="entry name" value="DNA REPAIR PROTEIN RECN"/>
    <property type="match status" value="1"/>
</dbReference>
<evidence type="ECO:0000256" key="1">
    <source>
        <dbReference type="ARBA" id="ARBA00003618"/>
    </source>
</evidence>
<reference evidence="12 13" key="1">
    <citation type="submission" date="2020-04" db="EMBL/GenBank/DDBJ databases">
        <authorList>
            <person name="Yoon J."/>
        </authorList>
    </citation>
    <scope>NUCLEOTIDE SEQUENCE [LARGE SCALE GENOMIC DNA]</scope>
    <source>
        <strain evidence="12 13">DJ-13</strain>
    </source>
</reference>
<evidence type="ECO:0000256" key="8">
    <source>
        <dbReference type="ARBA" id="ARBA00033408"/>
    </source>
</evidence>
<keyword evidence="13" id="KW-1185">Reference proteome</keyword>
<evidence type="ECO:0000313" key="13">
    <source>
        <dbReference type="Proteomes" id="UP000718451"/>
    </source>
</evidence>
<evidence type="ECO:0000256" key="6">
    <source>
        <dbReference type="ARBA" id="ARBA00022840"/>
    </source>
</evidence>
<gene>
    <name evidence="12" type="primary">recN</name>
    <name evidence="12" type="ORF">HCU67_11435</name>
</gene>
<dbReference type="InterPro" id="IPR027417">
    <property type="entry name" value="P-loop_NTPase"/>
</dbReference>
<dbReference type="EMBL" id="JAAWWL010000002">
    <property type="protein sequence ID" value="NKI32558.1"/>
    <property type="molecule type" value="Genomic_DNA"/>
</dbReference>
<evidence type="ECO:0000256" key="9">
    <source>
        <dbReference type="PIRNR" id="PIRNR003128"/>
    </source>
</evidence>
<dbReference type="Proteomes" id="UP000718451">
    <property type="component" value="Unassembled WGS sequence"/>
</dbReference>
<feature type="coiled-coil region" evidence="10">
    <location>
        <begin position="155"/>
        <end position="185"/>
    </location>
</feature>
<keyword evidence="4" id="KW-0547">Nucleotide-binding</keyword>
<evidence type="ECO:0000313" key="12">
    <source>
        <dbReference type="EMBL" id="NKI32558.1"/>
    </source>
</evidence>
<dbReference type="Pfam" id="PF02463">
    <property type="entry name" value="SMC_N"/>
    <property type="match status" value="1"/>
</dbReference>
<dbReference type="InterPro" id="IPR004604">
    <property type="entry name" value="DNA_recomb/repair_RecN"/>
</dbReference>
<comment type="similarity">
    <text evidence="2 9">Belongs to the RecN family.</text>
</comment>
<evidence type="ECO:0000256" key="10">
    <source>
        <dbReference type="SAM" id="Coils"/>
    </source>
</evidence>
<evidence type="ECO:0000256" key="5">
    <source>
        <dbReference type="ARBA" id="ARBA00022763"/>
    </source>
</evidence>
<protein>
    <recommendedName>
        <fullName evidence="3 9">DNA repair protein RecN</fullName>
    </recommendedName>
    <alternativeName>
        <fullName evidence="8 9">Recombination protein N</fullName>
    </alternativeName>
</protein>
<keyword evidence="6" id="KW-0067">ATP-binding</keyword>
<dbReference type="InterPro" id="IPR003395">
    <property type="entry name" value="RecF/RecN/SMC_N"/>
</dbReference>
<keyword evidence="10" id="KW-0175">Coiled coil</keyword>
<evidence type="ECO:0000256" key="7">
    <source>
        <dbReference type="ARBA" id="ARBA00023204"/>
    </source>
</evidence>
<name>A0ABX1GRJ4_9FLAO</name>
<proteinExistence type="inferred from homology"/>
<evidence type="ECO:0000259" key="11">
    <source>
        <dbReference type="Pfam" id="PF02463"/>
    </source>
</evidence>
<dbReference type="RefSeq" id="WP_168552750.1">
    <property type="nucleotide sequence ID" value="NZ_JAAWWL010000002.1"/>
</dbReference>
<dbReference type="PIRSF" id="PIRSF003128">
    <property type="entry name" value="RecN"/>
    <property type="match status" value="1"/>
</dbReference>
<organism evidence="12 13">
    <name type="scientific">Croceivirga thetidis</name>
    <dbReference type="NCBI Taxonomy" id="2721623"/>
    <lineage>
        <taxon>Bacteria</taxon>
        <taxon>Pseudomonadati</taxon>
        <taxon>Bacteroidota</taxon>
        <taxon>Flavobacteriia</taxon>
        <taxon>Flavobacteriales</taxon>
        <taxon>Flavobacteriaceae</taxon>
        <taxon>Croceivirga</taxon>
    </lineage>
</organism>
<feature type="domain" description="RecF/RecN/SMC N-terminal" evidence="11">
    <location>
        <begin position="2"/>
        <end position="510"/>
    </location>
</feature>
<comment type="caution">
    <text evidence="12">The sequence shown here is derived from an EMBL/GenBank/DDBJ whole genome shotgun (WGS) entry which is preliminary data.</text>
</comment>
<comment type="function">
    <text evidence="1 9">May be involved in recombinational repair of damaged DNA.</text>
</comment>
<keyword evidence="7 9" id="KW-0234">DNA repair</keyword>
<evidence type="ECO:0000256" key="4">
    <source>
        <dbReference type="ARBA" id="ARBA00022741"/>
    </source>
</evidence>
<dbReference type="PANTHER" id="PTHR11059">
    <property type="entry name" value="DNA REPAIR PROTEIN RECN"/>
    <property type="match status" value="1"/>
</dbReference>
<keyword evidence="5 9" id="KW-0227">DNA damage</keyword>
<accession>A0ABX1GRJ4</accession>